<dbReference type="GO" id="GO:0043531">
    <property type="term" value="F:ADP binding"/>
    <property type="evidence" value="ECO:0007669"/>
    <property type="project" value="InterPro"/>
</dbReference>
<dbReference type="FunFam" id="1.10.10.10:FF:000322">
    <property type="entry name" value="Probable disease resistance protein At1g63360"/>
    <property type="match status" value="1"/>
</dbReference>
<gene>
    <name evidence="6" type="ORF">Tsubulata_024821</name>
</gene>
<evidence type="ECO:0000256" key="2">
    <source>
        <dbReference type="ARBA" id="ARBA00022821"/>
    </source>
</evidence>
<dbReference type="InterPro" id="IPR036388">
    <property type="entry name" value="WH-like_DNA-bd_sf"/>
</dbReference>
<reference evidence="6" key="2">
    <citation type="journal article" date="2023" name="Plants (Basel)">
        <title>Annotation of the Turnera subulata (Passifloraceae) Draft Genome Reveals the S-Locus Evolved after the Divergence of Turneroideae from Passifloroideae in a Stepwise Manner.</title>
        <authorList>
            <person name="Henning P.M."/>
            <person name="Roalson E.H."/>
            <person name="Mir W."/>
            <person name="McCubbin A.G."/>
            <person name="Shore J.S."/>
        </authorList>
    </citation>
    <scope>NUCLEOTIDE SEQUENCE</scope>
    <source>
        <strain evidence="6">F60SS</strain>
    </source>
</reference>
<dbReference type="InterPro" id="IPR002182">
    <property type="entry name" value="NB-ARC"/>
</dbReference>
<feature type="domain" description="Disease resistance R13L4/SHOC-2-like LRR" evidence="5">
    <location>
        <begin position="548"/>
        <end position="762"/>
    </location>
</feature>
<accession>A0A9Q0F7R6</accession>
<evidence type="ECO:0000259" key="4">
    <source>
        <dbReference type="Pfam" id="PF23559"/>
    </source>
</evidence>
<dbReference type="PANTHER" id="PTHR36766:SF70">
    <property type="entry name" value="DISEASE RESISTANCE PROTEIN RGA4"/>
    <property type="match status" value="1"/>
</dbReference>
<evidence type="ECO:0000313" key="6">
    <source>
        <dbReference type="EMBL" id="KAJ4826504.1"/>
    </source>
</evidence>
<feature type="domain" description="Disease resistance R13L4/SHOC-2-like LRR" evidence="5">
    <location>
        <begin position="299"/>
        <end position="379"/>
    </location>
</feature>
<dbReference type="Gene3D" id="3.40.50.300">
    <property type="entry name" value="P-loop containing nucleotide triphosphate hydrolases"/>
    <property type="match status" value="1"/>
</dbReference>
<dbReference type="PANTHER" id="PTHR36766">
    <property type="entry name" value="PLANT BROAD-SPECTRUM MILDEW RESISTANCE PROTEIN RPW8"/>
    <property type="match status" value="1"/>
</dbReference>
<dbReference type="Pfam" id="PF23559">
    <property type="entry name" value="WHD_DRP"/>
    <property type="match status" value="1"/>
</dbReference>
<dbReference type="InterPro" id="IPR055414">
    <property type="entry name" value="LRR_R13L4/SHOC2-like"/>
</dbReference>
<dbReference type="Proteomes" id="UP001141552">
    <property type="component" value="Unassembled WGS sequence"/>
</dbReference>
<dbReference type="InterPro" id="IPR042197">
    <property type="entry name" value="Apaf_helical"/>
</dbReference>
<dbReference type="Gene3D" id="1.10.10.10">
    <property type="entry name" value="Winged helix-like DNA-binding domain superfamily/Winged helix DNA-binding domain"/>
    <property type="match status" value="1"/>
</dbReference>
<dbReference type="InterPro" id="IPR032675">
    <property type="entry name" value="LRR_dom_sf"/>
</dbReference>
<dbReference type="InterPro" id="IPR058922">
    <property type="entry name" value="WHD_DRP"/>
</dbReference>
<dbReference type="GO" id="GO:0006952">
    <property type="term" value="P:defense response"/>
    <property type="evidence" value="ECO:0007669"/>
    <property type="project" value="UniProtKB-KW"/>
</dbReference>
<keyword evidence="2" id="KW-0611">Plant defense</keyword>
<evidence type="ECO:0000313" key="7">
    <source>
        <dbReference type="Proteomes" id="UP001141552"/>
    </source>
</evidence>
<reference evidence="6" key="1">
    <citation type="submission" date="2022-02" db="EMBL/GenBank/DDBJ databases">
        <authorList>
            <person name="Henning P.M."/>
            <person name="McCubbin A.G."/>
            <person name="Shore J.S."/>
        </authorList>
    </citation>
    <scope>NUCLEOTIDE SEQUENCE</scope>
    <source>
        <strain evidence="6">F60SS</strain>
        <tissue evidence="6">Leaves</tissue>
    </source>
</reference>
<sequence length="817" mass="92730">MKFLLVLDDVWNEEIEKWESLKNCLSIVCGNCGNAAMVTTRKQKTASIMETLPGHRHELKGLEDEECWSIILKIVESGNDRASISGNFEVMGKDIAKKCGGVPLVARILGGLMRNTKEERHWLSIKNNPVLDSVGNDAGILPILKLSFDHLPLYLKPCFAYCAMIPEDHFIHKDQLIQLWMAEGLLGTASERSMDDIGSRYFDELLANSFFQDVEKDWKLGYIRSCKMHDLVHDLSLSISKQEVLNLNARSNFRKNTISSGVRHLNLMCDDKTVEAFPIGDCAGRMRSVFTGGSDIIVKMSWNFKSLRTLNLEAADITELPIWIGKLKSLRFLDVSETKIKELPESTCKLYNLQTLRLGKCSELERIPSKMKNLISLRHFFLSYYHGVKWPHDFCLPNSLVDVRLVGCHNMDQILSLGHLPYLQTLHIEGMEKVRNIGREFYGEVENNGVKSFQALKEFRLEEMKDLVEWTLPGGAMARNGELIIFPGLQVLFVYNCSKLKSMPGICHMPSLVRLIIHCSDELSELSGEFNVGTPIEEINIKCCRNLMSMPSLQYVTCLKRLRLVDCGKLKSLPIGLHSSCTQLEELTAYGCPIDEFPMDLEGFLSLERLGIGDIKRSRCLPIGLGSCTSLKQLWIWRWDQLDSVPGYLGKLTSSLVELGIYDCPGLTYIPEDLFGHFTRLKRLRIGAFWEELEAFPGLNSIRNLGHTLELLDIKGWRKLESLPNQLQQLVSLKKLVIERFDGVEILPEWLSNLSSLTSISIVNCKNLKLLPSSGAMHCLSKLVRICIARCPILEEHCKEETGCEWFKIRHIPQIHI</sequence>
<dbReference type="OrthoDB" id="1896560at2759"/>
<dbReference type="SUPFAM" id="SSF52540">
    <property type="entry name" value="P-loop containing nucleoside triphosphate hydrolases"/>
    <property type="match status" value="1"/>
</dbReference>
<protein>
    <recommendedName>
        <fullName evidence="8">NB-ARC domain-containing protein</fullName>
    </recommendedName>
</protein>
<feature type="domain" description="NB-ARC" evidence="3">
    <location>
        <begin position="2"/>
        <end position="78"/>
    </location>
</feature>
<name>A0A9Q0F7R6_9ROSI</name>
<dbReference type="Gene3D" id="1.10.8.430">
    <property type="entry name" value="Helical domain of apoptotic protease-activating factors"/>
    <property type="match status" value="1"/>
</dbReference>
<dbReference type="Gene3D" id="3.80.10.10">
    <property type="entry name" value="Ribonuclease Inhibitor"/>
    <property type="match status" value="3"/>
</dbReference>
<proteinExistence type="predicted"/>
<keyword evidence="7" id="KW-1185">Reference proteome</keyword>
<dbReference type="InterPro" id="IPR027417">
    <property type="entry name" value="P-loop_NTPase"/>
</dbReference>
<dbReference type="Pfam" id="PF23598">
    <property type="entry name" value="LRR_14"/>
    <property type="match status" value="2"/>
</dbReference>
<feature type="domain" description="Disease resistance protein winged helix" evidence="4">
    <location>
        <begin position="165"/>
        <end position="235"/>
    </location>
</feature>
<dbReference type="SUPFAM" id="SSF52058">
    <property type="entry name" value="L domain-like"/>
    <property type="match status" value="2"/>
</dbReference>
<organism evidence="6 7">
    <name type="scientific">Turnera subulata</name>
    <dbReference type="NCBI Taxonomy" id="218843"/>
    <lineage>
        <taxon>Eukaryota</taxon>
        <taxon>Viridiplantae</taxon>
        <taxon>Streptophyta</taxon>
        <taxon>Embryophyta</taxon>
        <taxon>Tracheophyta</taxon>
        <taxon>Spermatophyta</taxon>
        <taxon>Magnoliopsida</taxon>
        <taxon>eudicotyledons</taxon>
        <taxon>Gunneridae</taxon>
        <taxon>Pentapetalae</taxon>
        <taxon>rosids</taxon>
        <taxon>fabids</taxon>
        <taxon>Malpighiales</taxon>
        <taxon>Passifloraceae</taxon>
        <taxon>Turnera</taxon>
    </lineage>
</organism>
<comment type="caution">
    <text evidence="6">The sequence shown here is derived from an EMBL/GenBank/DDBJ whole genome shotgun (WGS) entry which is preliminary data.</text>
</comment>
<evidence type="ECO:0008006" key="8">
    <source>
        <dbReference type="Google" id="ProtNLM"/>
    </source>
</evidence>
<dbReference type="Pfam" id="PF00931">
    <property type="entry name" value="NB-ARC"/>
    <property type="match status" value="1"/>
</dbReference>
<evidence type="ECO:0000259" key="3">
    <source>
        <dbReference type="Pfam" id="PF00931"/>
    </source>
</evidence>
<evidence type="ECO:0000259" key="5">
    <source>
        <dbReference type="Pfam" id="PF23598"/>
    </source>
</evidence>
<keyword evidence="1" id="KW-0677">Repeat</keyword>
<dbReference type="AlphaFoldDB" id="A0A9Q0F7R6"/>
<evidence type="ECO:0000256" key="1">
    <source>
        <dbReference type="ARBA" id="ARBA00022737"/>
    </source>
</evidence>
<dbReference type="EMBL" id="JAKUCV010006649">
    <property type="protein sequence ID" value="KAJ4826504.1"/>
    <property type="molecule type" value="Genomic_DNA"/>
</dbReference>